<organism evidence="1 2">
    <name type="scientific">Paenibacillus vulneris</name>
    <dbReference type="NCBI Taxonomy" id="1133364"/>
    <lineage>
        <taxon>Bacteria</taxon>
        <taxon>Bacillati</taxon>
        <taxon>Bacillota</taxon>
        <taxon>Bacilli</taxon>
        <taxon>Bacillales</taxon>
        <taxon>Paenibacillaceae</taxon>
        <taxon>Paenibacillus</taxon>
    </lineage>
</organism>
<keyword evidence="2" id="KW-1185">Reference proteome</keyword>
<name>A0ABW3UQP8_9BACL</name>
<proteinExistence type="predicted"/>
<dbReference type="InterPro" id="IPR046169">
    <property type="entry name" value="DUF6171"/>
</dbReference>
<dbReference type="RefSeq" id="WP_377768454.1">
    <property type="nucleotide sequence ID" value="NZ_BAABJG010000015.1"/>
</dbReference>
<gene>
    <name evidence="1" type="ORF">ACFQ4B_21200</name>
</gene>
<reference evidence="2" key="1">
    <citation type="journal article" date="2019" name="Int. J. Syst. Evol. Microbiol.">
        <title>The Global Catalogue of Microorganisms (GCM) 10K type strain sequencing project: providing services to taxonomists for standard genome sequencing and annotation.</title>
        <authorList>
            <consortium name="The Broad Institute Genomics Platform"/>
            <consortium name="The Broad Institute Genome Sequencing Center for Infectious Disease"/>
            <person name="Wu L."/>
            <person name="Ma J."/>
        </authorList>
    </citation>
    <scope>NUCLEOTIDE SEQUENCE [LARGE SCALE GENOMIC DNA]</scope>
    <source>
        <strain evidence="2">CCUG 53270</strain>
    </source>
</reference>
<dbReference type="Pfam" id="PF19668">
    <property type="entry name" value="DUF6171"/>
    <property type="match status" value="1"/>
</dbReference>
<comment type="caution">
    <text evidence="1">The sequence shown here is derived from an EMBL/GenBank/DDBJ whole genome shotgun (WGS) entry which is preliminary data.</text>
</comment>
<dbReference type="EMBL" id="JBHTLU010000031">
    <property type="protein sequence ID" value="MFD1222639.1"/>
    <property type="molecule type" value="Genomic_DNA"/>
</dbReference>
<dbReference type="Proteomes" id="UP001597180">
    <property type="component" value="Unassembled WGS sequence"/>
</dbReference>
<evidence type="ECO:0000313" key="1">
    <source>
        <dbReference type="EMBL" id="MFD1222639.1"/>
    </source>
</evidence>
<accession>A0ABW3UQP8</accession>
<protein>
    <submittedName>
        <fullName evidence="1">DUF6171 family protein</fullName>
    </submittedName>
</protein>
<sequence>MGILKRTPDACVTEDLYDARLAACRTCEALLHHHTCRYCGCYVQIRALLKEKSCPEPAGSRWP</sequence>
<evidence type="ECO:0000313" key="2">
    <source>
        <dbReference type="Proteomes" id="UP001597180"/>
    </source>
</evidence>